<dbReference type="InterPro" id="IPR050287">
    <property type="entry name" value="MTA/SAH_deaminase"/>
</dbReference>
<dbReference type="SUPFAM" id="SSF51338">
    <property type="entry name" value="Composite domain of metallo-dependent hydrolases"/>
    <property type="match status" value="1"/>
</dbReference>
<dbReference type="EC" id="3.5.4.-" evidence="4"/>
<dbReference type="InterPro" id="IPR032466">
    <property type="entry name" value="Metal_Hydrolase"/>
</dbReference>
<gene>
    <name evidence="4" type="ORF">SV7mr_37600</name>
</gene>
<keyword evidence="1 4" id="KW-0378">Hydrolase</keyword>
<dbReference type="RefSeq" id="WP_419187536.1">
    <property type="nucleotide sequence ID" value="NZ_CP036272.1"/>
</dbReference>
<dbReference type="Pfam" id="PF01979">
    <property type="entry name" value="Amidohydro_1"/>
    <property type="match status" value="1"/>
</dbReference>
<dbReference type="SUPFAM" id="SSF51556">
    <property type="entry name" value="Metallo-dependent hydrolases"/>
    <property type="match status" value="1"/>
</dbReference>
<sequence length="449" mass="47749">MHSQSQNSQAQNSQTLPSDRAGTTAAPAVYRAAWILPISQPVIQDGFLRVVDGVVIEVGRFDRGDQAAANCIDLGKVAVLPKMVNAHTHLEFSDCPVPIGEPGVPLSAWIGQVIAARGVGTGEQRNAAIELGLQECIQAGTAMIGDIATSPSAYPLMDPSNPVPAVVSFAEVLGLNPPRSEERFDAALEQFKTLQPAGCPAPAISPHAPYSTPWPLIKRCVQQAKQWACALAMHVCESPDERELLETGTGPFAETLQAAGLWMPGLFPWSGSQVVVDLIKLLAQAPRALLVHGNDLQPDEIDAISGHGNLSVVYCPRTHHFFQHRKHPVAQLLGSGVNVALGTDSRASNPDLSLWKEVQFLFKHRQDLSPLAVLEMATLNGALALGGGQQAVSEVGLGGHLSGGAGQIMERRSRLAELAMVPTSAVNLDQLWSDFAEFPLQDLASVGCN</sequence>
<keyword evidence="5" id="KW-1185">Reference proteome</keyword>
<feature type="region of interest" description="Disordered" evidence="2">
    <location>
        <begin position="1"/>
        <end position="22"/>
    </location>
</feature>
<protein>
    <submittedName>
        <fullName evidence="4">Aminodeoxyfutalosine deaminase</fullName>
        <ecNumber evidence="4">3.5.4.-</ecNumber>
    </submittedName>
</protein>
<dbReference type="EMBL" id="CP036272">
    <property type="protein sequence ID" value="QDT61226.1"/>
    <property type="molecule type" value="Genomic_DNA"/>
</dbReference>
<feature type="compositionally biased region" description="Low complexity" evidence="2">
    <location>
        <begin position="1"/>
        <end position="14"/>
    </location>
</feature>
<dbReference type="GO" id="GO:0016810">
    <property type="term" value="F:hydrolase activity, acting on carbon-nitrogen (but not peptide) bonds"/>
    <property type="evidence" value="ECO:0007669"/>
    <property type="project" value="InterPro"/>
</dbReference>
<evidence type="ECO:0000256" key="1">
    <source>
        <dbReference type="ARBA" id="ARBA00022801"/>
    </source>
</evidence>
<name>A0A517SYL3_9BACT</name>
<reference evidence="4 5" key="1">
    <citation type="submission" date="2019-02" db="EMBL/GenBank/DDBJ databases">
        <title>Deep-cultivation of Planctomycetes and their phenomic and genomic characterization uncovers novel biology.</title>
        <authorList>
            <person name="Wiegand S."/>
            <person name="Jogler M."/>
            <person name="Boedeker C."/>
            <person name="Pinto D."/>
            <person name="Vollmers J."/>
            <person name="Rivas-Marin E."/>
            <person name="Kohn T."/>
            <person name="Peeters S.H."/>
            <person name="Heuer A."/>
            <person name="Rast P."/>
            <person name="Oberbeckmann S."/>
            <person name="Bunk B."/>
            <person name="Jeske O."/>
            <person name="Meyerdierks A."/>
            <person name="Storesund J.E."/>
            <person name="Kallscheuer N."/>
            <person name="Luecker S."/>
            <person name="Lage O.M."/>
            <person name="Pohl T."/>
            <person name="Merkel B.J."/>
            <person name="Hornburger P."/>
            <person name="Mueller R.-W."/>
            <person name="Bruemmer F."/>
            <person name="Labrenz M."/>
            <person name="Spormann A.M."/>
            <person name="Op den Camp H."/>
            <person name="Overmann J."/>
            <person name="Amann R."/>
            <person name="Jetten M.S.M."/>
            <person name="Mascher T."/>
            <person name="Medema M.H."/>
            <person name="Devos D.P."/>
            <person name="Kaster A.-K."/>
            <person name="Ovreas L."/>
            <person name="Rohde M."/>
            <person name="Galperin M.Y."/>
            <person name="Jogler C."/>
        </authorList>
    </citation>
    <scope>NUCLEOTIDE SEQUENCE [LARGE SCALE GENOMIC DNA]</scope>
    <source>
        <strain evidence="4 5">SV_7m_r</strain>
    </source>
</reference>
<dbReference type="Proteomes" id="UP000315003">
    <property type="component" value="Chromosome"/>
</dbReference>
<organism evidence="4 5">
    <name type="scientific">Stieleria bergensis</name>
    <dbReference type="NCBI Taxonomy" id="2528025"/>
    <lineage>
        <taxon>Bacteria</taxon>
        <taxon>Pseudomonadati</taxon>
        <taxon>Planctomycetota</taxon>
        <taxon>Planctomycetia</taxon>
        <taxon>Pirellulales</taxon>
        <taxon>Pirellulaceae</taxon>
        <taxon>Stieleria</taxon>
    </lineage>
</organism>
<feature type="domain" description="Amidohydrolase-related" evidence="3">
    <location>
        <begin position="79"/>
        <end position="386"/>
    </location>
</feature>
<dbReference type="AlphaFoldDB" id="A0A517SYL3"/>
<dbReference type="Gene3D" id="3.20.20.140">
    <property type="entry name" value="Metal-dependent hydrolases"/>
    <property type="match status" value="1"/>
</dbReference>
<evidence type="ECO:0000256" key="2">
    <source>
        <dbReference type="SAM" id="MobiDB-lite"/>
    </source>
</evidence>
<evidence type="ECO:0000313" key="4">
    <source>
        <dbReference type="EMBL" id="QDT61226.1"/>
    </source>
</evidence>
<dbReference type="InterPro" id="IPR011059">
    <property type="entry name" value="Metal-dep_hydrolase_composite"/>
</dbReference>
<evidence type="ECO:0000259" key="3">
    <source>
        <dbReference type="Pfam" id="PF01979"/>
    </source>
</evidence>
<accession>A0A517SYL3</accession>
<proteinExistence type="predicted"/>
<dbReference type="PANTHER" id="PTHR43794">
    <property type="entry name" value="AMINOHYDROLASE SSNA-RELATED"/>
    <property type="match status" value="1"/>
</dbReference>
<dbReference type="PANTHER" id="PTHR43794:SF11">
    <property type="entry name" value="AMIDOHYDROLASE-RELATED DOMAIN-CONTAINING PROTEIN"/>
    <property type="match status" value="1"/>
</dbReference>
<dbReference type="InterPro" id="IPR006680">
    <property type="entry name" value="Amidohydro-rel"/>
</dbReference>
<evidence type="ECO:0000313" key="5">
    <source>
        <dbReference type="Proteomes" id="UP000315003"/>
    </source>
</evidence>